<gene>
    <name evidence="2" type="ORF">LL252_11430</name>
</gene>
<dbReference type="EMBL" id="JAJGNA010000013">
    <property type="protein sequence ID" value="MCC4309184.1"/>
    <property type="molecule type" value="Genomic_DNA"/>
</dbReference>
<sequence>MKSRTLNPALAMAGLVLWSGAHGMDKHEPAFSRVIIDQLEVRDADPGTVAAWEASAWYGGDIDKLYLSTEGERLMDQGGDTEAFETRLAWSHAFAPFWDWQLGARRDWQPDDPNRDWASIGVQGVAPYRFETNVNLFIGEHGLTQLRLETEYELLFTQKLILVPALEMNLAGKADDELHTGAGLMDVEAGLRLRYEIRRELAPYIGVNWERRFGDTASRTRDAGGEVEETTLVAGVRMWF</sequence>
<feature type="signal peptide" evidence="1">
    <location>
        <begin position="1"/>
        <end position="23"/>
    </location>
</feature>
<dbReference type="Proteomes" id="UP001108027">
    <property type="component" value="Unassembled WGS sequence"/>
</dbReference>
<dbReference type="InterPro" id="IPR007939">
    <property type="entry name" value="Cu-R_B_prcur"/>
</dbReference>
<evidence type="ECO:0000313" key="3">
    <source>
        <dbReference type="Proteomes" id="UP001108027"/>
    </source>
</evidence>
<dbReference type="GO" id="GO:0006878">
    <property type="term" value="P:intracellular copper ion homeostasis"/>
    <property type="evidence" value="ECO:0007669"/>
    <property type="project" value="InterPro"/>
</dbReference>
<reference evidence="2" key="1">
    <citation type="submission" date="2021-10" db="EMBL/GenBank/DDBJ databases">
        <title>The diversity and Nitrogen Metabolism of Culturable Nitrate-Utilizing Bacteria Within the Oxygen Minimum Zone of the Changjiang (Yangtze River)Estuary.</title>
        <authorList>
            <person name="Zhang D."/>
            <person name="Zheng J."/>
            <person name="Liu S."/>
            <person name="He W."/>
        </authorList>
    </citation>
    <scope>NUCLEOTIDE SEQUENCE</scope>
    <source>
        <strain evidence="2">FXH-223</strain>
    </source>
</reference>
<organism evidence="2 3">
    <name type="scientific">Alloalcanivorax marinus</name>
    <dbReference type="NCBI Taxonomy" id="1177169"/>
    <lineage>
        <taxon>Bacteria</taxon>
        <taxon>Pseudomonadati</taxon>
        <taxon>Pseudomonadota</taxon>
        <taxon>Gammaproteobacteria</taxon>
        <taxon>Oceanospirillales</taxon>
        <taxon>Alcanivoracaceae</taxon>
        <taxon>Alloalcanivorax</taxon>
    </lineage>
</organism>
<evidence type="ECO:0000313" key="2">
    <source>
        <dbReference type="EMBL" id="MCC4309184.1"/>
    </source>
</evidence>
<dbReference type="GO" id="GO:0009279">
    <property type="term" value="C:cell outer membrane"/>
    <property type="evidence" value="ECO:0007669"/>
    <property type="project" value="InterPro"/>
</dbReference>
<protein>
    <submittedName>
        <fullName evidence="2">Copper resistance protein B</fullName>
    </submittedName>
</protein>
<evidence type="ECO:0000256" key="1">
    <source>
        <dbReference type="SAM" id="SignalP"/>
    </source>
</evidence>
<dbReference type="AlphaFoldDB" id="A0A9Q3UPN0"/>
<keyword evidence="1" id="KW-0732">Signal</keyword>
<dbReference type="Pfam" id="PF05275">
    <property type="entry name" value="CopB"/>
    <property type="match status" value="1"/>
</dbReference>
<keyword evidence="3" id="KW-1185">Reference proteome</keyword>
<comment type="caution">
    <text evidence="2">The sequence shown here is derived from an EMBL/GenBank/DDBJ whole genome shotgun (WGS) entry which is preliminary data.</text>
</comment>
<feature type="chain" id="PRO_5040218080" evidence="1">
    <location>
        <begin position="24"/>
        <end position="240"/>
    </location>
</feature>
<accession>A0A9Q3UPN0</accession>
<dbReference type="RefSeq" id="WP_228234107.1">
    <property type="nucleotide sequence ID" value="NZ_ARXL01000096.1"/>
</dbReference>
<proteinExistence type="predicted"/>
<dbReference type="GO" id="GO:0005507">
    <property type="term" value="F:copper ion binding"/>
    <property type="evidence" value="ECO:0007669"/>
    <property type="project" value="InterPro"/>
</dbReference>
<name>A0A9Q3UPN0_9GAMM</name>